<dbReference type="Proteomes" id="UP000433181">
    <property type="component" value="Unassembled WGS sequence"/>
</dbReference>
<organism evidence="1 2">
    <name type="scientific">Anaerovibrio slackiae</name>
    <dbReference type="NCBI Taxonomy" id="2652309"/>
    <lineage>
        <taxon>Bacteria</taxon>
        <taxon>Bacillati</taxon>
        <taxon>Bacillota</taxon>
        <taxon>Negativicutes</taxon>
        <taxon>Selenomonadales</taxon>
        <taxon>Selenomonadaceae</taxon>
        <taxon>Anaerovibrio</taxon>
    </lineage>
</organism>
<gene>
    <name evidence="1" type="ORF">FYJ84_12480</name>
</gene>
<sequence>MAENNVMTKITDNLLKVYDYAFLEGATYGFYKPNDAMYVGVRMTEKQYNCPGCGKSFRVKIRNDNDGILYFSKSRIAEQKKIYDELDMDFPADWELMEKPYTYQLSGYCADCAAEKLLASEEWGQRINNLCHELYLQDMLVSDKAKQYMTDAVERWLSGIESADELTRFDLANPEILQELIWIMVLSDTEACEKALQEYRDRVQPILYELKELLEQATPAWKAYVARSSSLPESMSDGEYHEYTLAFPADDTVGQDFYFRKNVEKSRVEMFVSQHRIASIQELLADAGFQEKWIDMVMDKANELLK</sequence>
<protein>
    <submittedName>
        <fullName evidence="1">Uncharacterized protein</fullName>
    </submittedName>
</protein>
<dbReference type="GeneID" id="96779740"/>
<evidence type="ECO:0000313" key="2">
    <source>
        <dbReference type="Proteomes" id="UP000433181"/>
    </source>
</evidence>
<keyword evidence="2" id="KW-1185">Reference proteome</keyword>
<proteinExistence type="predicted"/>
<accession>A0A6I2UGB3</accession>
<dbReference type="EMBL" id="VUNR01000034">
    <property type="protein sequence ID" value="MSU09787.1"/>
    <property type="molecule type" value="Genomic_DNA"/>
</dbReference>
<reference evidence="1 2" key="1">
    <citation type="submission" date="2019-08" db="EMBL/GenBank/DDBJ databases">
        <title>In-depth cultivation of the pig gut microbiome towards novel bacterial diversity and tailored functional studies.</title>
        <authorList>
            <person name="Wylensek D."/>
            <person name="Hitch T.C.A."/>
            <person name="Clavel T."/>
        </authorList>
    </citation>
    <scope>NUCLEOTIDE SEQUENCE [LARGE SCALE GENOMIC DNA]</scope>
    <source>
        <strain evidence="1 2">WCA-693-APC-5D-A</strain>
    </source>
</reference>
<name>A0A6I2UGB3_9FIRM</name>
<dbReference type="AlphaFoldDB" id="A0A6I2UGB3"/>
<evidence type="ECO:0000313" key="1">
    <source>
        <dbReference type="EMBL" id="MSU09787.1"/>
    </source>
</evidence>
<dbReference type="RefSeq" id="WP_154407947.1">
    <property type="nucleotide sequence ID" value="NZ_VUNR01000034.1"/>
</dbReference>
<comment type="caution">
    <text evidence="1">The sequence shown here is derived from an EMBL/GenBank/DDBJ whole genome shotgun (WGS) entry which is preliminary data.</text>
</comment>